<keyword evidence="2" id="KW-0732">Signal</keyword>
<gene>
    <name evidence="4" type="ORF">HNP68_001118</name>
</gene>
<dbReference type="PROSITE" id="PS51257">
    <property type="entry name" value="PROKAR_LIPOPROTEIN"/>
    <property type="match status" value="1"/>
</dbReference>
<feature type="signal peptide" evidence="2">
    <location>
        <begin position="1"/>
        <end position="23"/>
    </location>
</feature>
<feature type="chain" id="PRO_5045320806" description="BBH37-like helical domain-containing protein" evidence="2">
    <location>
        <begin position="24"/>
        <end position="293"/>
    </location>
</feature>
<dbReference type="EMBL" id="JACHFG010000011">
    <property type="protein sequence ID" value="MBB6043496.1"/>
    <property type="molecule type" value="Genomic_DNA"/>
</dbReference>
<dbReference type="Proteomes" id="UP000555838">
    <property type="component" value="Unassembled WGS sequence"/>
</dbReference>
<dbReference type="RefSeq" id="WP_183221266.1">
    <property type="nucleotide sequence ID" value="NZ_CP179663.1"/>
</dbReference>
<dbReference type="InterPro" id="IPR057717">
    <property type="entry name" value="BBH37-like_helical"/>
</dbReference>
<feature type="coiled-coil region" evidence="1">
    <location>
        <begin position="175"/>
        <end position="202"/>
    </location>
</feature>
<feature type="domain" description="BBH37-like helical" evidence="3">
    <location>
        <begin position="111"/>
        <end position="292"/>
    </location>
</feature>
<dbReference type="NCBIfam" id="NF033721">
    <property type="entry name" value="P12_lipo"/>
    <property type="match status" value="1"/>
</dbReference>
<evidence type="ECO:0000256" key="2">
    <source>
        <dbReference type="SAM" id="SignalP"/>
    </source>
</evidence>
<proteinExistence type="predicted"/>
<keyword evidence="5" id="KW-1185">Reference proteome</keyword>
<dbReference type="InterPro" id="IPR058057">
    <property type="entry name" value="BBH37-like"/>
</dbReference>
<evidence type="ECO:0000313" key="4">
    <source>
        <dbReference type="EMBL" id="MBB6043496.1"/>
    </source>
</evidence>
<dbReference type="Pfam" id="PF25672">
    <property type="entry name" value="BBH37"/>
    <property type="match status" value="1"/>
</dbReference>
<evidence type="ECO:0000256" key="1">
    <source>
        <dbReference type="SAM" id="Coils"/>
    </source>
</evidence>
<evidence type="ECO:0000259" key="3">
    <source>
        <dbReference type="Pfam" id="PF25672"/>
    </source>
</evidence>
<keyword evidence="1" id="KW-0175">Coiled coil</keyword>
<accession>A0ABR6PFJ2</accession>
<name>A0ABR6PFJ2_9SPIR</name>
<evidence type="ECO:0000313" key="5">
    <source>
        <dbReference type="Proteomes" id="UP000555838"/>
    </source>
</evidence>
<reference evidence="4 5" key="1">
    <citation type="submission" date="2020-08" db="EMBL/GenBank/DDBJ databases">
        <title>Genomic Encyclopedia of Type Strains, Phase IV (KMG-IV): sequencing the most valuable type-strain genomes for metagenomic binning, comparative biology and taxonomic classification.</title>
        <authorList>
            <person name="Goeker M."/>
        </authorList>
    </citation>
    <scope>NUCLEOTIDE SEQUENCE [LARGE SCALE GENOMIC DNA]</scope>
    <source>
        <strain evidence="4 5">DSM 24625</strain>
    </source>
</reference>
<protein>
    <recommendedName>
        <fullName evidence="3">BBH37-like helical domain-containing protein</fullName>
    </recommendedName>
</protein>
<organism evidence="4 5">
    <name type="scientific">Borreliella yangtzensis</name>
    <dbReference type="NCBI Taxonomy" id="683292"/>
    <lineage>
        <taxon>Bacteria</taxon>
        <taxon>Pseudomonadati</taxon>
        <taxon>Spirochaetota</taxon>
        <taxon>Spirochaetia</taxon>
        <taxon>Spirochaetales</taxon>
        <taxon>Borreliaceae</taxon>
        <taxon>Borreliella</taxon>
    </lineage>
</organism>
<comment type="caution">
    <text evidence="4">The sequence shown here is derived from an EMBL/GenBank/DDBJ whole genome shotgun (WGS) entry which is preliminary data.</text>
</comment>
<sequence>MKKKILVIYMLILLSLLACDINANNELLIKVRENKKVGDLNSKDINQKFEKKQEGEVSQSTFVKQQPEEGVKEVVQDVSLDSVNVDNVGIPVILNSPYYPHQKEIETKEGDLVLITNEEKEADKAISNVKRVLGGVEFAKLVLDACKLQNEYEQLESSFYDTLSELKDKIKSYPRNNKRQRLIQLRNQLDKARSNVDRFRIQVDSGLIGRVSSKSLFEKSQSTLRVAITKRLKDKRRSSWSRERDSDLVARQARMEAESALNQLESSSIKLIEAMGIKKEIEALVEDSKSALR</sequence>